<dbReference type="Proteomes" id="UP000001845">
    <property type="component" value="Chromosome"/>
</dbReference>
<feature type="domain" description="Nucleotidyl transferase" evidence="3">
    <location>
        <begin position="11"/>
        <end position="151"/>
    </location>
</feature>
<dbReference type="InterPro" id="IPR005835">
    <property type="entry name" value="NTP_transferase_dom"/>
</dbReference>
<evidence type="ECO:0000256" key="2">
    <source>
        <dbReference type="ARBA" id="ARBA00022695"/>
    </source>
</evidence>
<gene>
    <name evidence="4" type="ordered locus">MCRO_0378</name>
</gene>
<proteinExistence type="predicted"/>
<dbReference type="AlphaFoldDB" id="D5E5H0"/>
<evidence type="ECO:0000313" key="4">
    <source>
        <dbReference type="EMBL" id="ADE19400.1"/>
    </source>
</evidence>
<dbReference type="EMBL" id="CP001991">
    <property type="protein sequence ID" value="ADE19400.1"/>
    <property type="molecule type" value="Genomic_DNA"/>
</dbReference>
<dbReference type="InterPro" id="IPR029044">
    <property type="entry name" value="Nucleotide-diphossugar_trans"/>
</dbReference>
<dbReference type="GO" id="GO:0016779">
    <property type="term" value="F:nucleotidyltransferase activity"/>
    <property type="evidence" value="ECO:0007669"/>
    <property type="project" value="UniProtKB-KW"/>
</dbReference>
<dbReference type="HOGENOM" id="CLU_029499_5_2_14"/>
<dbReference type="eggNOG" id="COG4750">
    <property type="taxonomic scope" value="Bacteria"/>
</dbReference>
<protein>
    <recommendedName>
        <fullName evidence="3">Nucleotidyl transferase domain-containing protein</fullName>
    </recommendedName>
</protein>
<dbReference type="SUPFAM" id="SSF53448">
    <property type="entry name" value="Nucleotide-diphospho-sugar transferases"/>
    <property type="match status" value="1"/>
</dbReference>
<organism evidence="4 5">
    <name type="scientific">Mycoplasma crocodyli (strain ATCC 51981 / MP145)</name>
    <dbReference type="NCBI Taxonomy" id="512564"/>
    <lineage>
        <taxon>Bacteria</taxon>
        <taxon>Bacillati</taxon>
        <taxon>Mycoplasmatota</taxon>
        <taxon>Mollicutes</taxon>
        <taxon>Mycoplasmataceae</taxon>
        <taxon>Mycoplasma</taxon>
    </lineage>
</organism>
<keyword evidence="1" id="KW-0808">Transferase</keyword>
<evidence type="ECO:0000313" key="5">
    <source>
        <dbReference type="Proteomes" id="UP000001845"/>
    </source>
</evidence>
<evidence type="ECO:0000256" key="1">
    <source>
        <dbReference type="ARBA" id="ARBA00022679"/>
    </source>
</evidence>
<dbReference type="InterPro" id="IPR050065">
    <property type="entry name" value="GlmU-like"/>
</dbReference>
<keyword evidence="5" id="KW-1185">Reference proteome</keyword>
<name>D5E5H0_MYCCM</name>
<reference evidence="5" key="1">
    <citation type="submission" date="2010-03" db="EMBL/GenBank/DDBJ databases">
        <title>The complete genome of Mycoplasma crocodyli MP145.</title>
        <authorList>
            <person name="Glass J.I."/>
            <person name="Durkin A.S."/>
            <person name="Hostetler J."/>
            <person name="Jackson J."/>
            <person name="Johnson J."/>
            <person name="May M.A."/>
            <person name="Paralanov V."/>
            <person name="Radune D."/>
            <person name="Szczypinski B."/>
            <person name="Brown D.R."/>
        </authorList>
    </citation>
    <scope>NUCLEOTIDE SEQUENCE [LARGE SCALE GENOMIC DNA]</scope>
    <source>
        <strain evidence="5">ATCC 51981 / MP145</strain>
    </source>
</reference>
<dbReference type="RefSeq" id="WP_013054177.1">
    <property type="nucleotide sequence ID" value="NC_014014.1"/>
</dbReference>
<dbReference type="PANTHER" id="PTHR43584:SF5">
    <property type="entry name" value="PROTEIN LICC"/>
    <property type="match status" value="1"/>
</dbReference>
<dbReference type="PANTHER" id="PTHR43584">
    <property type="entry name" value="NUCLEOTIDYL TRANSFERASE"/>
    <property type="match status" value="1"/>
</dbReference>
<dbReference type="KEGG" id="mcd:MCRO_0378"/>
<keyword evidence="2" id="KW-0548">Nucleotidyltransferase</keyword>
<reference evidence="4 5" key="3">
    <citation type="journal article" date="2011" name="J. Bacteriol.">
        <title>Genome sequences of Mycoplasma alligatoris A21JP2T and Mycoplasma crocodyli MP145T.</title>
        <authorList>
            <person name="Brown D.R."/>
            <person name="Farmerie W.G."/>
            <person name="May M."/>
            <person name="Benders G.A."/>
            <person name="Durkin A.S."/>
            <person name="Hlavinka K."/>
            <person name="Hostetler J."/>
            <person name="Jackson J."/>
            <person name="Johnson J."/>
            <person name="Miller R.H."/>
            <person name="Paralanov V."/>
            <person name="Radune D."/>
            <person name="Szczypinski B."/>
            <person name="Glass J.I."/>
        </authorList>
    </citation>
    <scope>NUCLEOTIDE SEQUENCE [LARGE SCALE GENOMIC DNA]</scope>
    <source>
        <strain evidence="5">ATCC 51981 / MP145</strain>
    </source>
</reference>
<reference key="2">
    <citation type="submission" date="2010-03" db="EMBL/GenBank/DDBJ databases">
        <authorList>
            <person name="Ma Z."/>
            <person name="Wang X."/>
            <person name="Liu H."/>
        </authorList>
    </citation>
    <scope>NUCLEOTIDE SEQUENCE</scope>
    <source>
        <strain>MP145</strain>
    </source>
</reference>
<dbReference type="Gene3D" id="3.90.550.10">
    <property type="entry name" value="Spore Coat Polysaccharide Biosynthesis Protein SpsA, Chain A"/>
    <property type="match status" value="1"/>
</dbReference>
<sequence>MEKINNKINNAIIFAAGKGTRMSPLTQYIPKPLIKVRGIPLIERNIEYLKMLGINNISIVVGYLGDQFKYLQEKYGVKLIENPDYETSNNISSLYYSHNLFNNTLYIEGDLFIDDINVFKNAVSLIKENYNSIAFSQKNKQHNSEWGFVNDLLGNVIKHKLYKDSYNKNIWSGFLFLNEDICKEINEKIGEYYQNEKNKQNYFETFLWTLKSKMKHISLGVNVINELDSFNDLLKIDETYSINLIPPYLLLVRLITIKKLATFYLKQ</sequence>
<accession>D5E5H0</accession>
<dbReference type="STRING" id="512564.MCRO_0378"/>
<dbReference type="Pfam" id="PF00483">
    <property type="entry name" value="NTP_transferase"/>
    <property type="match status" value="1"/>
</dbReference>
<evidence type="ECO:0000259" key="3">
    <source>
        <dbReference type="Pfam" id="PF00483"/>
    </source>
</evidence>